<reference evidence="1" key="2">
    <citation type="submission" date="2025-08" db="UniProtKB">
        <authorList>
            <consortium name="Ensembl"/>
        </authorList>
    </citation>
    <scope>IDENTIFICATION</scope>
</reference>
<dbReference type="InterPro" id="IPR046341">
    <property type="entry name" value="SET_dom_sf"/>
</dbReference>
<dbReference type="AlphaFoldDB" id="H2ZFY7"/>
<keyword evidence="2" id="KW-1185">Reference proteome</keyword>
<dbReference type="Gene3D" id="2.170.270.10">
    <property type="entry name" value="SET domain"/>
    <property type="match status" value="1"/>
</dbReference>
<proteinExistence type="predicted"/>
<dbReference type="Proteomes" id="UP000007875">
    <property type="component" value="Unassembled WGS sequence"/>
</dbReference>
<organism evidence="1 2">
    <name type="scientific">Ciona savignyi</name>
    <name type="common">Pacific transparent sea squirt</name>
    <dbReference type="NCBI Taxonomy" id="51511"/>
    <lineage>
        <taxon>Eukaryota</taxon>
        <taxon>Metazoa</taxon>
        <taxon>Chordata</taxon>
        <taxon>Tunicata</taxon>
        <taxon>Ascidiacea</taxon>
        <taxon>Phlebobranchia</taxon>
        <taxon>Cionidae</taxon>
        <taxon>Ciona</taxon>
    </lineage>
</organism>
<reference evidence="2" key="1">
    <citation type="submission" date="2003-08" db="EMBL/GenBank/DDBJ databases">
        <authorList>
            <person name="Birren B."/>
            <person name="Nusbaum C."/>
            <person name="Abebe A."/>
            <person name="Abouelleil A."/>
            <person name="Adekoya E."/>
            <person name="Ait-zahra M."/>
            <person name="Allen N."/>
            <person name="Allen T."/>
            <person name="An P."/>
            <person name="Anderson M."/>
            <person name="Anderson S."/>
            <person name="Arachchi H."/>
            <person name="Armbruster J."/>
            <person name="Bachantsang P."/>
            <person name="Baldwin J."/>
            <person name="Barry A."/>
            <person name="Bayul T."/>
            <person name="Blitshsteyn B."/>
            <person name="Bloom T."/>
            <person name="Blye J."/>
            <person name="Boguslavskiy L."/>
            <person name="Borowsky M."/>
            <person name="Boukhgalter B."/>
            <person name="Brunache A."/>
            <person name="Butler J."/>
            <person name="Calixte N."/>
            <person name="Calvo S."/>
            <person name="Camarata J."/>
            <person name="Campo K."/>
            <person name="Chang J."/>
            <person name="Cheshatsang Y."/>
            <person name="Citroen M."/>
            <person name="Collymore A."/>
            <person name="Considine T."/>
            <person name="Cook A."/>
            <person name="Cooke P."/>
            <person name="Corum B."/>
            <person name="Cuomo C."/>
            <person name="David R."/>
            <person name="Dawoe T."/>
            <person name="Degray S."/>
            <person name="Dodge S."/>
            <person name="Dooley K."/>
            <person name="Dorje P."/>
            <person name="Dorjee K."/>
            <person name="Dorris L."/>
            <person name="Duffey N."/>
            <person name="Dupes A."/>
            <person name="Elkins T."/>
            <person name="Engels R."/>
            <person name="Erickson J."/>
            <person name="Farina A."/>
            <person name="Faro S."/>
            <person name="Ferreira P."/>
            <person name="Fischer H."/>
            <person name="Fitzgerald M."/>
            <person name="Foley K."/>
            <person name="Gage D."/>
            <person name="Galagan J."/>
            <person name="Gearin G."/>
            <person name="Gnerre S."/>
            <person name="Gnirke A."/>
            <person name="Goyette A."/>
            <person name="Graham J."/>
            <person name="Grandbois E."/>
            <person name="Gyaltsen K."/>
            <person name="Hafez N."/>
            <person name="Hagopian D."/>
            <person name="Hagos B."/>
            <person name="Hall J."/>
            <person name="Hatcher B."/>
            <person name="Heller A."/>
            <person name="Higgins H."/>
            <person name="Honan T."/>
            <person name="Horn A."/>
            <person name="Houde N."/>
            <person name="Hughes L."/>
            <person name="Hulme W."/>
            <person name="Husby E."/>
            <person name="Iliev I."/>
            <person name="Jaffe D."/>
            <person name="Jones C."/>
            <person name="Kamal M."/>
            <person name="Kamat A."/>
            <person name="Kamvysselis M."/>
            <person name="Karlsson E."/>
            <person name="Kells C."/>
            <person name="Kieu A."/>
            <person name="Kisner P."/>
            <person name="Kodira C."/>
            <person name="Kulbokas E."/>
            <person name="Labutti K."/>
            <person name="Lama D."/>
            <person name="Landers T."/>
            <person name="Leger J."/>
            <person name="Levine S."/>
            <person name="Lewis D."/>
            <person name="Lewis T."/>
            <person name="Lindblad-toh K."/>
            <person name="Liu X."/>
            <person name="Lokyitsang T."/>
            <person name="Lokyitsang Y."/>
            <person name="Lucien O."/>
            <person name="Lui A."/>
            <person name="Ma L.J."/>
            <person name="Mabbitt R."/>
            <person name="Macdonald J."/>
            <person name="Maclean C."/>
            <person name="Major J."/>
            <person name="Manning J."/>
            <person name="Marabella R."/>
            <person name="Maru K."/>
            <person name="Matthews C."/>
            <person name="Mauceli E."/>
            <person name="Mccarthy M."/>
            <person name="Mcdonough S."/>
            <person name="Mcghee T."/>
            <person name="Meldrim J."/>
            <person name="Meneus L."/>
            <person name="Mesirov J."/>
            <person name="Mihalev A."/>
            <person name="Mihova T."/>
            <person name="Mikkelsen T."/>
            <person name="Mlenga V."/>
            <person name="Moru K."/>
            <person name="Mozes J."/>
            <person name="Mulrain L."/>
            <person name="Munson G."/>
            <person name="Naylor J."/>
            <person name="Newes C."/>
            <person name="Nguyen C."/>
            <person name="Nguyen N."/>
            <person name="Nguyen T."/>
            <person name="Nicol R."/>
            <person name="Nielsen C."/>
            <person name="Nizzari M."/>
            <person name="Norbu C."/>
            <person name="Norbu N."/>
            <person name="O'donnell P."/>
            <person name="Okoawo O."/>
            <person name="O'leary S."/>
            <person name="Omotosho B."/>
            <person name="O'neill K."/>
            <person name="Osman S."/>
            <person name="Parker S."/>
            <person name="Perrin D."/>
            <person name="Phunkhang P."/>
            <person name="Piqani B."/>
            <person name="Purcell S."/>
            <person name="Rachupka T."/>
            <person name="Ramasamy U."/>
            <person name="Rameau R."/>
            <person name="Ray V."/>
            <person name="Raymond C."/>
            <person name="Retta R."/>
            <person name="Richardson S."/>
            <person name="Rise C."/>
            <person name="Rodriguez J."/>
            <person name="Rogers J."/>
            <person name="Rogov P."/>
            <person name="Rutman M."/>
            <person name="Schupbach R."/>
            <person name="Seaman C."/>
            <person name="Settipalli S."/>
            <person name="Sharpe T."/>
            <person name="Sheridan J."/>
            <person name="Sherpa N."/>
            <person name="Shi J."/>
            <person name="Smirnov S."/>
            <person name="Smith C."/>
            <person name="Sougnez C."/>
            <person name="Spencer B."/>
            <person name="Stalker J."/>
            <person name="Stange-thomann N."/>
            <person name="Stavropoulos S."/>
            <person name="Stetson K."/>
            <person name="Stone C."/>
            <person name="Stone S."/>
            <person name="Stubbs M."/>
            <person name="Talamas J."/>
            <person name="Tchuinga P."/>
            <person name="Tenzing P."/>
            <person name="Tesfaye S."/>
            <person name="Theodore J."/>
            <person name="Thoulutsang Y."/>
            <person name="Topham K."/>
            <person name="Towey S."/>
            <person name="Tsamla T."/>
            <person name="Tsomo N."/>
            <person name="Vallee D."/>
            <person name="Vassiliev H."/>
            <person name="Venkataraman V."/>
            <person name="Vinson J."/>
            <person name="Vo A."/>
            <person name="Wade C."/>
            <person name="Wang S."/>
            <person name="Wangchuk T."/>
            <person name="Wangdi T."/>
            <person name="Whittaker C."/>
            <person name="Wilkinson J."/>
            <person name="Wu Y."/>
            <person name="Wyman D."/>
            <person name="Yadav S."/>
            <person name="Yang S."/>
            <person name="Yang X."/>
            <person name="Yeager S."/>
            <person name="Yee E."/>
            <person name="Young G."/>
            <person name="Zainoun J."/>
            <person name="Zembeck L."/>
            <person name="Zimmer A."/>
            <person name="Zody M."/>
            <person name="Lander E."/>
        </authorList>
    </citation>
    <scope>NUCLEOTIDE SEQUENCE [LARGE SCALE GENOMIC DNA]</scope>
</reference>
<sequence>MVVKQKPTKEEQDKRIAEFFESWNGFVPVPVGDILKKVKLRICLKAIFKPEEYTKLCRYEKKRIRKIGRNLTIMMYLGLPLPSENELRAKIGLPPRGGFKAVAISDSEKEDEDEDWKPWKSSKKNQEVIGVADIIKRQKWLAKKCSVKNEIHDDTIVIPDEFKGEDYTEEPAKGTKTKKNGKTCPKIQPVSAKDRYPKRNLAVVKYRDPKALKDDDFLYCDDCEKLYLGDCTIHGPYVNVEDTEIKMGLADRAKKTCPEGITVGPSGIR</sequence>
<evidence type="ECO:0000313" key="1">
    <source>
        <dbReference type="Ensembl" id="ENSCSAVP00000016503.1"/>
    </source>
</evidence>
<evidence type="ECO:0000313" key="2">
    <source>
        <dbReference type="Proteomes" id="UP000007875"/>
    </source>
</evidence>
<protein>
    <submittedName>
        <fullName evidence="1">Uncharacterized protein</fullName>
    </submittedName>
</protein>
<dbReference type="HOGENOM" id="CLU_1153904_0_0_1"/>
<dbReference type="Ensembl" id="ENSCSAVT00000016684.1">
    <property type="protein sequence ID" value="ENSCSAVP00000016503.1"/>
    <property type="gene ID" value="ENSCSAVG00000009710.1"/>
</dbReference>
<name>H2ZFY7_CIOSA</name>
<dbReference type="GeneTree" id="ENSGT00410000026712"/>
<accession>H2ZFY7</accession>
<dbReference type="STRING" id="51511.ENSCSAVP00000016503"/>
<reference evidence="1" key="3">
    <citation type="submission" date="2025-09" db="UniProtKB">
        <authorList>
            <consortium name="Ensembl"/>
        </authorList>
    </citation>
    <scope>IDENTIFICATION</scope>
</reference>
<dbReference type="InParanoid" id="H2ZFY7"/>